<name>A0ABX7BCH5_9PROT</name>
<dbReference type="PROSITE" id="PS51459">
    <property type="entry name" value="FIDO"/>
    <property type="match status" value="1"/>
</dbReference>
<dbReference type="InterPro" id="IPR040198">
    <property type="entry name" value="Fido_containing"/>
</dbReference>
<protein>
    <submittedName>
        <fullName evidence="3">Fic family protein</fullName>
    </submittedName>
</protein>
<evidence type="ECO:0000313" key="4">
    <source>
        <dbReference type="Proteomes" id="UP000595197"/>
    </source>
</evidence>
<dbReference type="InterPro" id="IPR036597">
    <property type="entry name" value="Fido-like_dom_sf"/>
</dbReference>
<keyword evidence="4" id="KW-1185">Reference proteome</keyword>
<evidence type="ECO:0000313" key="3">
    <source>
        <dbReference type="EMBL" id="QQP90137.1"/>
    </source>
</evidence>
<dbReference type="EMBL" id="CP067420">
    <property type="protein sequence ID" value="QQP90137.1"/>
    <property type="molecule type" value="Genomic_DNA"/>
</dbReference>
<reference evidence="3" key="1">
    <citation type="submission" date="2021-02" db="EMBL/GenBank/DDBJ databases">
        <title>Skermanella TT6 skin isolate.</title>
        <authorList>
            <person name="Lee K."/>
            <person name="Ganzorig M."/>
        </authorList>
    </citation>
    <scope>NUCLEOTIDE SEQUENCE</scope>
    <source>
        <strain evidence="3">TT6</strain>
    </source>
</reference>
<dbReference type="PANTHER" id="PTHR13504">
    <property type="entry name" value="FIDO DOMAIN-CONTAINING PROTEIN DDB_G0283145"/>
    <property type="match status" value="1"/>
</dbReference>
<dbReference type="SUPFAM" id="SSF140931">
    <property type="entry name" value="Fic-like"/>
    <property type="match status" value="1"/>
</dbReference>
<evidence type="ECO:0000259" key="2">
    <source>
        <dbReference type="PROSITE" id="PS51459"/>
    </source>
</evidence>
<organism evidence="3 4">
    <name type="scientific">Skermanella cutis</name>
    <dbReference type="NCBI Taxonomy" id="2775420"/>
    <lineage>
        <taxon>Bacteria</taxon>
        <taxon>Pseudomonadati</taxon>
        <taxon>Pseudomonadota</taxon>
        <taxon>Alphaproteobacteria</taxon>
        <taxon>Rhodospirillales</taxon>
        <taxon>Azospirillaceae</taxon>
        <taxon>Skermanella</taxon>
    </lineage>
</organism>
<feature type="transmembrane region" description="Helical" evidence="1">
    <location>
        <begin position="29"/>
        <end position="46"/>
    </location>
</feature>
<dbReference type="RefSeq" id="WP_201077051.1">
    <property type="nucleotide sequence ID" value="NZ_CP067420.1"/>
</dbReference>
<keyword evidence="1" id="KW-1133">Transmembrane helix</keyword>
<keyword evidence="1" id="KW-0472">Membrane</keyword>
<keyword evidence="1" id="KW-0812">Transmembrane</keyword>
<dbReference type="Pfam" id="PF02661">
    <property type="entry name" value="Fic"/>
    <property type="match status" value="1"/>
</dbReference>
<accession>A0ABX7BCH5</accession>
<dbReference type="Proteomes" id="UP000595197">
    <property type="component" value="Chromosome"/>
</dbReference>
<gene>
    <name evidence="3" type="ORF">IGS68_02375</name>
</gene>
<feature type="domain" description="Fido" evidence="2">
    <location>
        <begin position="1"/>
        <end position="106"/>
    </location>
</feature>
<sequence>MPDILLDGERYNGLMGLVGRLEGSEIDPVLAAALIAFAFVFIHPFGDGNGRIHRYLIHHTLDRTGFTPPGILFPVSASIARSQGAYDAALERFSRAIAPYLDWAWQAGGSEEGPAITVRNRTGHLYRYFDATPQVEYLYGCVIDTVRR</sequence>
<evidence type="ECO:0000256" key="1">
    <source>
        <dbReference type="SAM" id="Phobius"/>
    </source>
</evidence>
<dbReference type="Gene3D" id="1.10.3290.10">
    <property type="entry name" value="Fido-like domain"/>
    <property type="match status" value="1"/>
</dbReference>
<dbReference type="InterPro" id="IPR003812">
    <property type="entry name" value="Fido"/>
</dbReference>
<dbReference type="PANTHER" id="PTHR13504:SF38">
    <property type="entry name" value="FIDO DOMAIN-CONTAINING PROTEIN"/>
    <property type="match status" value="1"/>
</dbReference>
<proteinExistence type="predicted"/>